<feature type="domain" description="FAD-binding PCMH-type" evidence="5">
    <location>
        <begin position="38"/>
        <end position="216"/>
    </location>
</feature>
<dbReference type="InterPro" id="IPR016169">
    <property type="entry name" value="FAD-bd_PCMH_sub2"/>
</dbReference>
<dbReference type="Gene3D" id="3.30.70.2740">
    <property type="match status" value="1"/>
</dbReference>
<comment type="cofactor">
    <cofactor evidence="1">
        <name>FAD</name>
        <dbReference type="ChEBI" id="CHEBI:57692"/>
    </cofactor>
</comment>
<dbReference type="EMBL" id="SMFY01000001">
    <property type="protein sequence ID" value="TCK31352.1"/>
    <property type="molecule type" value="Genomic_DNA"/>
</dbReference>
<comment type="caution">
    <text evidence="6">The sequence shown here is derived from an EMBL/GenBank/DDBJ whole genome shotgun (WGS) entry which is preliminary data.</text>
</comment>
<gene>
    <name evidence="6" type="ORF">EV667_1461</name>
</gene>
<dbReference type="Pfam" id="PF02913">
    <property type="entry name" value="FAD-oxidase_C"/>
    <property type="match status" value="1"/>
</dbReference>
<dbReference type="GO" id="GO:0071949">
    <property type="term" value="F:FAD binding"/>
    <property type="evidence" value="ECO:0007669"/>
    <property type="project" value="InterPro"/>
</dbReference>
<dbReference type="InterPro" id="IPR016164">
    <property type="entry name" value="FAD-linked_Oxase-like_C"/>
</dbReference>
<keyword evidence="4" id="KW-0274">FAD</keyword>
<dbReference type="Gene3D" id="3.30.70.2190">
    <property type="match status" value="1"/>
</dbReference>
<keyword evidence="7" id="KW-1185">Reference proteome</keyword>
<organism evidence="6 7">
    <name type="scientific">Ancylobacter aquaticus</name>
    <dbReference type="NCBI Taxonomy" id="100"/>
    <lineage>
        <taxon>Bacteria</taxon>
        <taxon>Pseudomonadati</taxon>
        <taxon>Pseudomonadota</taxon>
        <taxon>Alphaproteobacteria</taxon>
        <taxon>Hyphomicrobiales</taxon>
        <taxon>Xanthobacteraceae</taxon>
        <taxon>Ancylobacter</taxon>
    </lineage>
</organism>
<dbReference type="InterPro" id="IPR016166">
    <property type="entry name" value="FAD-bd_PCMH"/>
</dbReference>
<evidence type="ECO:0000259" key="5">
    <source>
        <dbReference type="PROSITE" id="PS51387"/>
    </source>
</evidence>
<comment type="similarity">
    <text evidence="2">Belongs to the FAD-binding oxidoreductase/transferase type 4 family.</text>
</comment>
<dbReference type="SUPFAM" id="SSF55103">
    <property type="entry name" value="FAD-linked oxidases, C-terminal domain"/>
    <property type="match status" value="1"/>
</dbReference>
<proteinExistence type="inferred from homology"/>
<dbReference type="InterPro" id="IPR051264">
    <property type="entry name" value="FAD-oxidored/transferase_4"/>
</dbReference>
<evidence type="ECO:0000256" key="1">
    <source>
        <dbReference type="ARBA" id="ARBA00001974"/>
    </source>
</evidence>
<name>A0A4R1II40_ANCAQ</name>
<dbReference type="GO" id="GO:0003824">
    <property type="term" value="F:catalytic activity"/>
    <property type="evidence" value="ECO:0007669"/>
    <property type="project" value="InterPro"/>
</dbReference>
<dbReference type="Gene3D" id="3.30.43.10">
    <property type="entry name" value="Uridine Diphospho-n-acetylenolpyruvylglucosamine Reductase, domain 2"/>
    <property type="match status" value="1"/>
</dbReference>
<dbReference type="Proteomes" id="UP000295030">
    <property type="component" value="Unassembled WGS sequence"/>
</dbReference>
<dbReference type="Gene3D" id="3.30.465.10">
    <property type="match status" value="1"/>
</dbReference>
<dbReference type="Gene3D" id="1.10.45.10">
    <property type="entry name" value="Vanillyl-alcohol Oxidase, Chain A, domain 4"/>
    <property type="match status" value="1"/>
</dbReference>
<keyword evidence="3" id="KW-0285">Flavoprotein</keyword>
<dbReference type="InterPro" id="IPR006094">
    <property type="entry name" value="Oxid_FAD_bind_N"/>
</dbReference>
<evidence type="ECO:0000313" key="6">
    <source>
        <dbReference type="EMBL" id="TCK31352.1"/>
    </source>
</evidence>
<protein>
    <submittedName>
        <fullName evidence="6">FAD/FMN-containing dehydrogenase</fullName>
    </submittedName>
</protein>
<reference evidence="6 7" key="1">
    <citation type="submission" date="2019-03" db="EMBL/GenBank/DDBJ databases">
        <title>Genomic Encyclopedia of Type Strains, Phase IV (KMG-IV): sequencing the most valuable type-strain genomes for metagenomic binning, comparative biology and taxonomic classification.</title>
        <authorList>
            <person name="Goeker M."/>
        </authorList>
    </citation>
    <scope>NUCLEOTIDE SEQUENCE [LARGE SCALE GENOMIC DNA]</scope>
    <source>
        <strain evidence="6 7">DSM 101</strain>
    </source>
</reference>
<dbReference type="InterPro" id="IPR016171">
    <property type="entry name" value="Vanillyl_alc_oxidase_C-sub2"/>
</dbReference>
<evidence type="ECO:0000256" key="2">
    <source>
        <dbReference type="ARBA" id="ARBA00008000"/>
    </source>
</evidence>
<dbReference type="FunFam" id="1.10.45.10:FF:000001">
    <property type="entry name" value="D-lactate dehydrogenase mitochondrial"/>
    <property type="match status" value="1"/>
</dbReference>
<dbReference type="InterPro" id="IPR016167">
    <property type="entry name" value="FAD-bd_PCMH_sub1"/>
</dbReference>
<dbReference type="PROSITE" id="PS51387">
    <property type="entry name" value="FAD_PCMH"/>
    <property type="match status" value="1"/>
</dbReference>
<dbReference type="Pfam" id="PF01565">
    <property type="entry name" value="FAD_binding_4"/>
    <property type="match status" value="1"/>
</dbReference>
<sequence>MSALSPLLAAIAQRIGAAHVFTDPADMAPYLHEERGLYRGEAPAVLRPGSTEEVAFIVAACAQAGVAVVPQGGNTGLVGGQMPFGQMLLSLSRLDRIRAVDAVDMTMTVEAGCILDKVHAAAEEANCLFPLHIASQGSCRIGGNLSSNAGGTAVLRYGNARELVLGLEVVLADGRVWNGLKRLRKNNAGYDLKQLFLGSEGTLGIITAAVLKLFPRPAQRATAFLAVPDPAAALALLKRLRGEAGDALTTFELMAAFGVETVLKHMPGTVRPLGDTYDWYVLAELSSPTRAFDLGALMEEGLAAAMEAGEVLDAVIATSEAQAANLWRLREDMSEAQKHEGGSIKHDVSVPVSRVPEFLDRALSACMAALPALRPCPFGHVGDGNIHFNLSQPVGMEKAAFLALWERFNRIVHDIVTEMDGSIAAEHGIGLLKRDELAHYADPVALDLMRSVKLALDPAETLNPGKVIGVGVG</sequence>
<dbReference type="InterPro" id="IPR036318">
    <property type="entry name" value="FAD-bd_PCMH-like_sf"/>
</dbReference>
<accession>A0A4R1II40</accession>
<dbReference type="OrthoDB" id="9809290at2"/>
<dbReference type="GO" id="GO:0022904">
    <property type="term" value="P:respiratory electron transport chain"/>
    <property type="evidence" value="ECO:0007669"/>
    <property type="project" value="TreeGrafter"/>
</dbReference>
<evidence type="ECO:0000256" key="4">
    <source>
        <dbReference type="ARBA" id="ARBA00022827"/>
    </source>
</evidence>
<dbReference type="InterPro" id="IPR004113">
    <property type="entry name" value="FAD-bd_oxidored_4_C"/>
</dbReference>
<dbReference type="SUPFAM" id="SSF56176">
    <property type="entry name" value="FAD-binding/transporter-associated domain-like"/>
    <property type="match status" value="1"/>
</dbReference>
<evidence type="ECO:0000256" key="3">
    <source>
        <dbReference type="ARBA" id="ARBA00022630"/>
    </source>
</evidence>
<dbReference type="AlphaFoldDB" id="A0A4R1II40"/>
<dbReference type="RefSeq" id="WP_131834577.1">
    <property type="nucleotide sequence ID" value="NZ_SMFY01000001.1"/>
</dbReference>
<evidence type="ECO:0000313" key="7">
    <source>
        <dbReference type="Proteomes" id="UP000295030"/>
    </source>
</evidence>
<dbReference type="PANTHER" id="PTHR43716">
    <property type="entry name" value="D-2-HYDROXYGLUTARATE DEHYDROGENASE, MITOCHONDRIAL"/>
    <property type="match status" value="1"/>
</dbReference>
<dbReference type="PANTHER" id="PTHR43716:SF2">
    <property type="entry name" value="BLL6224 PROTEIN"/>
    <property type="match status" value="1"/>
</dbReference>